<dbReference type="AlphaFoldDB" id="X1LAK4"/>
<gene>
    <name evidence="1" type="ORF">S06H3_22837</name>
</gene>
<protein>
    <recommendedName>
        <fullName evidence="2">RiboL-PSP-HEPN domain-containing protein</fullName>
    </recommendedName>
</protein>
<sequence length="212" mass="24960">EEIIISGTRLTYFTPNNIAILLSISNKSLAKAKNIFNEKLDPQKVNLALQSANINKVDFLNKKSGEVCDYIESIQTSITFAYTALETFANLSIPKDYIYEVKVKTKGTKELYDKEAIERWITLRDKLLYVLPDVYGCKKPDKEKSWSYFIKLEKYRHDIIHQKSINSTEFYKTYFRRDIFDVCNSAEKIICFFYKQDAEKNRTNPLWPWMIN</sequence>
<proteinExistence type="predicted"/>
<dbReference type="EMBL" id="BARV01012288">
    <property type="protein sequence ID" value="GAI02891.1"/>
    <property type="molecule type" value="Genomic_DNA"/>
</dbReference>
<accession>X1LAK4</accession>
<name>X1LAK4_9ZZZZ</name>
<evidence type="ECO:0000313" key="1">
    <source>
        <dbReference type="EMBL" id="GAI02891.1"/>
    </source>
</evidence>
<comment type="caution">
    <text evidence="1">The sequence shown here is derived from an EMBL/GenBank/DDBJ whole genome shotgun (WGS) entry which is preliminary data.</text>
</comment>
<feature type="non-terminal residue" evidence="1">
    <location>
        <position position="212"/>
    </location>
</feature>
<organism evidence="1">
    <name type="scientific">marine sediment metagenome</name>
    <dbReference type="NCBI Taxonomy" id="412755"/>
    <lineage>
        <taxon>unclassified sequences</taxon>
        <taxon>metagenomes</taxon>
        <taxon>ecological metagenomes</taxon>
    </lineage>
</organism>
<reference evidence="1" key="1">
    <citation type="journal article" date="2014" name="Front. Microbiol.">
        <title>High frequency of phylogenetically diverse reductive dehalogenase-homologous genes in deep subseafloor sedimentary metagenomes.</title>
        <authorList>
            <person name="Kawai M."/>
            <person name="Futagami T."/>
            <person name="Toyoda A."/>
            <person name="Takaki Y."/>
            <person name="Nishi S."/>
            <person name="Hori S."/>
            <person name="Arai W."/>
            <person name="Tsubouchi T."/>
            <person name="Morono Y."/>
            <person name="Uchiyama I."/>
            <person name="Ito T."/>
            <person name="Fujiyama A."/>
            <person name="Inagaki F."/>
            <person name="Takami H."/>
        </authorList>
    </citation>
    <scope>NUCLEOTIDE SEQUENCE</scope>
    <source>
        <strain evidence="1">Expedition CK06-06</strain>
    </source>
</reference>
<evidence type="ECO:0008006" key="2">
    <source>
        <dbReference type="Google" id="ProtNLM"/>
    </source>
</evidence>
<feature type="non-terminal residue" evidence="1">
    <location>
        <position position="1"/>
    </location>
</feature>